<comment type="similarity">
    <text evidence="2 9">Belongs to the mitochondrial carrier (TC 2.A.29) family.</text>
</comment>
<evidence type="ECO:0000256" key="9">
    <source>
        <dbReference type="RuleBase" id="RU000488"/>
    </source>
</evidence>
<dbReference type="AlphaFoldDB" id="A0A1R2CP19"/>
<evidence type="ECO:0000256" key="7">
    <source>
        <dbReference type="ARBA" id="ARBA00023136"/>
    </source>
</evidence>
<keyword evidence="5" id="KW-0677">Repeat</keyword>
<name>A0A1R2CP19_9CILI</name>
<evidence type="ECO:0000313" key="11">
    <source>
        <dbReference type="Proteomes" id="UP000187209"/>
    </source>
</evidence>
<accession>A0A1R2CP19</accession>
<keyword evidence="7 8" id="KW-0472">Membrane</keyword>
<keyword evidence="3 9" id="KW-0813">Transport</keyword>
<evidence type="ECO:0000256" key="8">
    <source>
        <dbReference type="PROSITE-ProRule" id="PRU00282"/>
    </source>
</evidence>
<evidence type="ECO:0000313" key="10">
    <source>
        <dbReference type="EMBL" id="OMJ90749.1"/>
    </source>
</evidence>
<comment type="caution">
    <text evidence="10">The sequence shown here is derived from an EMBL/GenBank/DDBJ whole genome shotgun (WGS) entry which is preliminary data.</text>
</comment>
<evidence type="ECO:0000256" key="1">
    <source>
        <dbReference type="ARBA" id="ARBA00004141"/>
    </source>
</evidence>
<evidence type="ECO:0000256" key="2">
    <source>
        <dbReference type="ARBA" id="ARBA00006375"/>
    </source>
</evidence>
<dbReference type="InterPro" id="IPR044712">
    <property type="entry name" value="SLC25A32-like"/>
</dbReference>
<dbReference type="SUPFAM" id="SSF103506">
    <property type="entry name" value="Mitochondrial carrier"/>
    <property type="match status" value="1"/>
</dbReference>
<dbReference type="OrthoDB" id="10266426at2759"/>
<dbReference type="InterPro" id="IPR023395">
    <property type="entry name" value="MCP_dom_sf"/>
</dbReference>
<evidence type="ECO:0000256" key="4">
    <source>
        <dbReference type="ARBA" id="ARBA00022692"/>
    </source>
</evidence>
<keyword evidence="11" id="KW-1185">Reference proteome</keyword>
<keyword evidence="4 8" id="KW-0812">Transmembrane</keyword>
<feature type="repeat" description="Solcar" evidence="8">
    <location>
        <begin position="227"/>
        <end position="304"/>
    </location>
</feature>
<reference evidence="10 11" key="1">
    <citation type="submission" date="2016-11" db="EMBL/GenBank/DDBJ databases">
        <title>The macronuclear genome of Stentor coeruleus: a giant cell with tiny introns.</title>
        <authorList>
            <person name="Slabodnick M."/>
            <person name="Ruby J.G."/>
            <person name="Reiff S.B."/>
            <person name="Swart E.C."/>
            <person name="Gosai S."/>
            <person name="Prabakaran S."/>
            <person name="Witkowska E."/>
            <person name="Larue G.E."/>
            <person name="Fisher S."/>
            <person name="Freeman R.M."/>
            <person name="Gunawardena J."/>
            <person name="Chu W."/>
            <person name="Stover N.A."/>
            <person name="Gregory B.D."/>
            <person name="Nowacki M."/>
            <person name="Derisi J."/>
            <person name="Roy S.W."/>
            <person name="Marshall W.F."/>
            <person name="Sood P."/>
        </authorList>
    </citation>
    <scope>NUCLEOTIDE SEQUENCE [LARGE SCALE GENOMIC DNA]</scope>
    <source>
        <strain evidence="10">WM001</strain>
    </source>
</reference>
<dbReference type="EMBL" id="MPUH01000096">
    <property type="protein sequence ID" value="OMJ90749.1"/>
    <property type="molecule type" value="Genomic_DNA"/>
</dbReference>
<evidence type="ECO:0008006" key="12">
    <source>
        <dbReference type="Google" id="ProtNLM"/>
    </source>
</evidence>
<dbReference type="GO" id="GO:0006862">
    <property type="term" value="P:nucleotide transport"/>
    <property type="evidence" value="ECO:0007669"/>
    <property type="project" value="InterPro"/>
</dbReference>
<evidence type="ECO:0000256" key="3">
    <source>
        <dbReference type="ARBA" id="ARBA00022448"/>
    </source>
</evidence>
<comment type="subcellular location">
    <subcellularLocation>
        <location evidence="1">Membrane</location>
        <topology evidence="1">Multi-pass membrane protein</topology>
    </subcellularLocation>
</comment>
<dbReference type="Pfam" id="PF00153">
    <property type="entry name" value="Mito_carr"/>
    <property type="match status" value="1"/>
</dbReference>
<dbReference type="PROSITE" id="PS50920">
    <property type="entry name" value="SOLCAR"/>
    <property type="match status" value="1"/>
</dbReference>
<dbReference type="InterPro" id="IPR018108">
    <property type="entry name" value="MCP_transmembrane"/>
</dbReference>
<evidence type="ECO:0000256" key="5">
    <source>
        <dbReference type="ARBA" id="ARBA00022737"/>
    </source>
</evidence>
<keyword evidence="6" id="KW-1133">Transmembrane helix</keyword>
<dbReference type="Gene3D" id="1.50.40.10">
    <property type="entry name" value="Mitochondrial carrier domain"/>
    <property type="match status" value="1"/>
</dbReference>
<organism evidence="10 11">
    <name type="scientific">Stentor coeruleus</name>
    <dbReference type="NCBI Taxonomy" id="5963"/>
    <lineage>
        <taxon>Eukaryota</taxon>
        <taxon>Sar</taxon>
        <taxon>Alveolata</taxon>
        <taxon>Ciliophora</taxon>
        <taxon>Postciliodesmatophora</taxon>
        <taxon>Heterotrichea</taxon>
        <taxon>Heterotrichida</taxon>
        <taxon>Stentoridae</taxon>
        <taxon>Stentor</taxon>
    </lineage>
</organism>
<proteinExistence type="inferred from homology"/>
<dbReference type="PANTHER" id="PTHR45683">
    <property type="entry name" value="MITOCHONDRIAL NICOTINAMIDE ADENINE DINUCLEOTIDE TRANSPORTER 1-RELATED-RELATED"/>
    <property type="match status" value="1"/>
</dbReference>
<protein>
    <recommendedName>
        <fullName evidence="12">ADP/ATP translocase</fullName>
    </recommendedName>
</protein>
<dbReference type="GO" id="GO:0016020">
    <property type="term" value="C:membrane"/>
    <property type="evidence" value="ECO:0007669"/>
    <property type="project" value="UniProtKB-SubCell"/>
</dbReference>
<dbReference type="Proteomes" id="UP000187209">
    <property type="component" value="Unassembled WGS sequence"/>
</dbReference>
<gene>
    <name evidence="10" type="ORF">SteCoe_6826</name>
</gene>
<sequence>MEDLFFEKLRENEEKVKKLGPHVSGIVNALCNVILYPFFQVSTQLQLSPVQTILKDSPLVAKDFKLRLYSMVYTPNTMNKPFHPPRFLNYSTIVMYNSLQGFTSFYKGFSHAALGFYIPLFSRSLVTSKYYSELADLSFTERIYAETLMASACELVFHPLFVAQTRFINQHNKMRTFIDTLDMVKRSGIFSMWRGWGYILPRQFILAAWVNYSPTLDRETEKFLGSKYFYQIFSREALVGTGGFLISYPLLTAARRVSAYGKVVGMETKKYYGILHALWKIGREEGIKGLYRGFGCYSFAVFIT</sequence>
<evidence type="ECO:0000256" key="6">
    <source>
        <dbReference type="ARBA" id="ARBA00022989"/>
    </source>
</evidence>
<dbReference type="GO" id="GO:0055085">
    <property type="term" value="P:transmembrane transport"/>
    <property type="evidence" value="ECO:0007669"/>
    <property type="project" value="InterPro"/>
</dbReference>